<dbReference type="AlphaFoldDB" id="A0A5C6M2A6"/>
<keyword evidence="3" id="KW-1185">Reference proteome</keyword>
<evidence type="ECO:0000313" key="3">
    <source>
        <dbReference type="Proteomes" id="UP000321083"/>
    </source>
</evidence>
<feature type="non-terminal residue" evidence="2">
    <location>
        <position position="1"/>
    </location>
</feature>
<dbReference type="SUPFAM" id="SSF56436">
    <property type="entry name" value="C-type lectin-like"/>
    <property type="match status" value="1"/>
</dbReference>
<name>A0A5C6M2A6_9PLAN</name>
<evidence type="ECO:0000313" key="2">
    <source>
        <dbReference type="EMBL" id="TWW08225.1"/>
    </source>
</evidence>
<comment type="caution">
    <text evidence="2">The sequence shown here is derived from an EMBL/GenBank/DDBJ whole genome shotgun (WGS) entry which is preliminary data.</text>
</comment>
<dbReference type="InterPro" id="IPR042095">
    <property type="entry name" value="SUMF_sf"/>
</dbReference>
<dbReference type="PANTHER" id="PTHR23150">
    <property type="entry name" value="SULFATASE MODIFYING FACTOR 1, 2"/>
    <property type="match status" value="1"/>
</dbReference>
<feature type="domain" description="Sulfatase-modifying factor enzyme-like" evidence="1">
    <location>
        <begin position="45"/>
        <end position="260"/>
    </location>
</feature>
<reference evidence="2 3" key="2">
    <citation type="submission" date="2019-08" db="EMBL/GenBank/DDBJ databases">
        <authorList>
            <person name="Henke P."/>
        </authorList>
    </citation>
    <scope>NUCLEOTIDE SEQUENCE [LARGE SCALE GENOMIC DNA]</scope>
    <source>
        <strain evidence="2">Phe10_nw2017</strain>
    </source>
</reference>
<dbReference type="EMBL" id="SRHE01000778">
    <property type="protein sequence ID" value="TWW08225.1"/>
    <property type="molecule type" value="Genomic_DNA"/>
</dbReference>
<dbReference type="Gene3D" id="3.90.1580.10">
    <property type="entry name" value="paralog of FGE (formylglycine-generating enzyme)"/>
    <property type="match status" value="1"/>
</dbReference>
<dbReference type="InterPro" id="IPR051043">
    <property type="entry name" value="Sulfatase_Mod_Factor_Kinase"/>
</dbReference>
<protein>
    <recommendedName>
        <fullName evidence="1">Sulfatase-modifying factor enzyme-like domain-containing protein</fullName>
    </recommendedName>
</protein>
<dbReference type="GO" id="GO:0120147">
    <property type="term" value="F:formylglycine-generating oxidase activity"/>
    <property type="evidence" value="ECO:0007669"/>
    <property type="project" value="TreeGrafter"/>
</dbReference>
<gene>
    <name evidence="2" type="ORF">E3A20_26470</name>
</gene>
<organism evidence="2 3">
    <name type="scientific">Planctomyces bekefii</name>
    <dbReference type="NCBI Taxonomy" id="1653850"/>
    <lineage>
        <taxon>Bacteria</taxon>
        <taxon>Pseudomonadati</taxon>
        <taxon>Planctomycetota</taxon>
        <taxon>Planctomycetia</taxon>
        <taxon>Planctomycetales</taxon>
        <taxon>Planctomycetaceae</taxon>
        <taxon>Planctomyces</taxon>
    </lineage>
</organism>
<evidence type="ECO:0000259" key="1">
    <source>
        <dbReference type="Pfam" id="PF03781"/>
    </source>
</evidence>
<sequence>ADRGLRELAVEILARFRQTTATGWASGTGQPQSGEVRVDERTGLTLVWIPPGEFPMGSNKGDSDETPVHRVVLSQGYWLSRYQVTNDDYRRFLEAKSGSVKPPGYWDERRFNQPKQPVVGVSWYDAVAYCEWAGFRLPTEAEWEYACRAGSQSEYCFGSDESQLGEYAWYGRNSSGQTHPIGSKRPNGWGLYDMHGNVWEWCLDSKRVYKAREVVDPSGGDAGSDRVFRGGSWYSDARDVRAAYRSRLDPGHAGSHLGFRPLRVQQ</sequence>
<dbReference type="Pfam" id="PF03781">
    <property type="entry name" value="FGE-sulfatase"/>
    <property type="match status" value="1"/>
</dbReference>
<proteinExistence type="predicted"/>
<reference evidence="2 3" key="1">
    <citation type="submission" date="2019-08" db="EMBL/GenBank/DDBJ databases">
        <title>100 year-old enigma solved: identification of Planctomyces bekefii, the type genus and species of the phylum Planctomycetes.</title>
        <authorList>
            <person name="Svetlana D.N."/>
            <person name="Overmann J."/>
        </authorList>
    </citation>
    <scope>NUCLEOTIDE SEQUENCE [LARGE SCALE GENOMIC DNA]</scope>
    <source>
        <strain evidence="2">Phe10_nw2017</strain>
    </source>
</reference>
<dbReference type="InterPro" id="IPR005532">
    <property type="entry name" value="SUMF_dom"/>
</dbReference>
<accession>A0A5C6M2A6</accession>
<dbReference type="PANTHER" id="PTHR23150:SF19">
    <property type="entry name" value="FORMYLGLYCINE-GENERATING ENZYME"/>
    <property type="match status" value="1"/>
</dbReference>
<dbReference type="InterPro" id="IPR016187">
    <property type="entry name" value="CTDL_fold"/>
</dbReference>
<dbReference type="Proteomes" id="UP000321083">
    <property type="component" value="Unassembled WGS sequence"/>
</dbReference>